<gene>
    <name evidence="2" type="ORF">GII31_05630</name>
</gene>
<sequence>MPVLSPRDPLAPRVLDRIRHLARPSWTRSVVVRRVAAIALVLTAIVVGLSGQAADADRPVIVAARDLHPGARLSAEDLSVSRVPGRLVPKGAMRLSADCVGRTVVSHIRSGEILTDARVLTSRLPRQLTGRASARLVPVRPADASVGSILREGDVVDVLGPDSAVLARGAVVALTTGLTQVSGPLSGGGSTSAPILLAMAEREAHRVATVGLDSALAMVLH</sequence>
<dbReference type="Pfam" id="PF08666">
    <property type="entry name" value="SAF"/>
    <property type="match status" value="1"/>
</dbReference>
<dbReference type="SMART" id="SM00858">
    <property type="entry name" value="SAF"/>
    <property type="match status" value="1"/>
</dbReference>
<keyword evidence="2" id="KW-0282">Flagellum</keyword>
<keyword evidence="3" id="KW-1185">Reference proteome</keyword>
<keyword evidence="2" id="KW-0969">Cilium</keyword>
<evidence type="ECO:0000259" key="1">
    <source>
        <dbReference type="SMART" id="SM00858"/>
    </source>
</evidence>
<protein>
    <submittedName>
        <fullName evidence="2">Flagellar biosynthesis protein FlgA</fullName>
    </submittedName>
</protein>
<accession>A0ABX6IF40</accession>
<organism evidence="2 3">
    <name type="scientific">Gordonia pseudamarae</name>
    <dbReference type="NCBI Taxonomy" id="2831662"/>
    <lineage>
        <taxon>Bacteria</taxon>
        <taxon>Bacillati</taxon>
        <taxon>Actinomycetota</taxon>
        <taxon>Actinomycetes</taxon>
        <taxon>Mycobacteriales</taxon>
        <taxon>Gordoniaceae</taxon>
        <taxon>Gordonia</taxon>
    </lineage>
</organism>
<dbReference type="InterPro" id="IPR013974">
    <property type="entry name" value="SAF"/>
</dbReference>
<evidence type="ECO:0000313" key="3">
    <source>
        <dbReference type="Proteomes" id="UP001059836"/>
    </source>
</evidence>
<dbReference type="Proteomes" id="UP001059836">
    <property type="component" value="Chromosome"/>
</dbReference>
<name>A0ABX6IF40_9ACTN</name>
<proteinExistence type="predicted"/>
<feature type="domain" description="SAF" evidence="1">
    <location>
        <begin position="58"/>
        <end position="120"/>
    </location>
</feature>
<dbReference type="CDD" id="cd11614">
    <property type="entry name" value="SAF_CpaB_FlgA_like"/>
    <property type="match status" value="1"/>
</dbReference>
<reference evidence="2" key="1">
    <citation type="journal article" date="2021" name="Nat. Microbiol.">
        <title>Cocultivation of an ultrasmall environmental parasitic bacterium with lytic ability against bacteria associated with wastewater foams.</title>
        <authorList>
            <person name="Batinovic S."/>
            <person name="Rose J.J.A."/>
            <person name="Ratcliffe J."/>
            <person name="Seviour R.J."/>
            <person name="Petrovski S."/>
        </authorList>
    </citation>
    <scope>NUCLEOTIDE SEQUENCE</scope>
    <source>
        <strain evidence="2">CON9</strain>
    </source>
</reference>
<dbReference type="RefSeq" id="WP_260840327.1">
    <property type="nucleotide sequence ID" value="NZ_CP045809.1"/>
</dbReference>
<dbReference type="Gene3D" id="3.90.1210.10">
    <property type="entry name" value="Antifreeze-like/N-acetylneuraminic acid synthase C-terminal domain"/>
    <property type="match status" value="1"/>
</dbReference>
<dbReference type="EMBL" id="CP045809">
    <property type="protein sequence ID" value="QHN34455.1"/>
    <property type="molecule type" value="Genomic_DNA"/>
</dbReference>
<evidence type="ECO:0000313" key="2">
    <source>
        <dbReference type="EMBL" id="QHN34455.1"/>
    </source>
</evidence>
<keyword evidence="2" id="KW-0966">Cell projection</keyword>